<dbReference type="InterPro" id="IPR013783">
    <property type="entry name" value="Ig-like_fold"/>
</dbReference>
<keyword evidence="8" id="KW-0325">Glycoprotein</keyword>
<reference evidence="12" key="2">
    <citation type="submission" date="2014-03" db="EMBL/GenBank/DDBJ databases">
        <authorList>
            <person name="Genoscope - CEA"/>
        </authorList>
    </citation>
    <scope>NUCLEOTIDE SEQUENCE</scope>
</reference>
<dbReference type="SMART" id="SM00408">
    <property type="entry name" value="IGc2"/>
    <property type="match status" value="1"/>
</dbReference>
<protein>
    <recommendedName>
        <fullName evidence="11">Ig-like domain-containing protein</fullName>
    </recommendedName>
</protein>
<evidence type="ECO:0000259" key="11">
    <source>
        <dbReference type="PROSITE" id="PS50835"/>
    </source>
</evidence>
<keyword evidence="2" id="KW-1003">Cell membrane</keyword>
<dbReference type="PANTHER" id="PTHR44170">
    <property type="entry name" value="PROTEIN SIDEKICK"/>
    <property type="match status" value="1"/>
</dbReference>
<evidence type="ECO:0000256" key="6">
    <source>
        <dbReference type="ARBA" id="ARBA00023136"/>
    </source>
</evidence>
<evidence type="ECO:0000256" key="1">
    <source>
        <dbReference type="ARBA" id="ARBA00004236"/>
    </source>
</evidence>
<accession>A0A060WRS4</accession>
<feature type="chain" id="PRO_5001595120" description="Ig-like domain-containing protein" evidence="10">
    <location>
        <begin position="19"/>
        <end position="188"/>
    </location>
</feature>
<sequence>MTLLWKLLLLQSLMGCLAESSVLQSPVFTKQPGSIVFPVDSQEKNREVVFSCEAQGSPSPLYRWKLNGTAITPKSVSHYSLSGGNLRISNLDKDQDAGTYQCLAFNSFGTIVSREASLTFAYMENFKTHRRSSVSVREGQGVVLLCGPPSHSGEERQAGRWGWVQIRDDTDCQARYKRRQSKELPPLR</sequence>
<dbReference type="Pfam" id="PF13927">
    <property type="entry name" value="Ig_3"/>
    <property type="match status" value="1"/>
</dbReference>
<dbReference type="InterPro" id="IPR036179">
    <property type="entry name" value="Ig-like_dom_sf"/>
</dbReference>
<keyword evidence="6" id="KW-0472">Membrane</keyword>
<dbReference type="FunFam" id="2.60.40.10:FF:000064">
    <property type="entry name" value="Contactin 1"/>
    <property type="match status" value="1"/>
</dbReference>
<dbReference type="GO" id="GO:0098632">
    <property type="term" value="F:cell-cell adhesion mediator activity"/>
    <property type="evidence" value="ECO:0007669"/>
    <property type="project" value="TreeGrafter"/>
</dbReference>
<dbReference type="SUPFAM" id="SSF48726">
    <property type="entry name" value="Immunoglobulin"/>
    <property type="match status" value="1"/>
</dbReference>
<evidence type="ECO:0000256" key="7">
    <source>
        <dbReference type="ARBA" id="ARBA00023157"/>
    </source>
</evidence>
<keyword evidence="3 10" id="KW-0732">Signal</keyword>
<evidence type="ECO:0000256" key="10">
    <source>
        <dbReference type="SAM" id="SignalP"/>
    </source>
</evidence>
<keyword evidence="4" id="KW-0677">Repeat</keyword>
<evidence type="ECO:0000313" key="13">
    <source>
        <dbReference type="Proteomes" id="UP000193380"/>
    </source>
</evidence>
<comment type="subcellular location">
    <subcellularLocation>
        <location evidence="1">Cell membrane</location>
    </subcellularLocation>
</comment>
<dbReference type="GO" id="GO:0005886">
    <property type="term" value="C:plasma membrane"/>
    <property type="evidence" value="ECO:0007669"/>
    <property type="project" value="UniProtKB-SubCell"/>
</dbReference>
<dbReference type="PROSITE" id="PS50835">
    <property type="entry name" value="IG_LIKE"/>
    <property type="match status" value="1"/>
</dbReference>
<proteinExistence type="predicted"/>
<dbReference type="PANTHER" id="PTHR44170:SF18">
    <property type="entry name" value="CONTACTIN 3B-RELATED"/>
    <property type="match status" value="1"/>
</dbReference>
<feature type="domain" description="Ig-like" evidence="11">
    <location>
        <begin position="26"/>
        <end position="119"/>
    </location>
</feature>
<dbReference type="Gene3D" id="2.60.40.10">
    <property type="entry name" value="Immunoglobulins"/>
    <property type="match status" value="1"/>
</dbReference>
<dbReference type="GO" id="GO:0030424">
    <property type="term" value="C:axon"/>
    <property type="evidence" value="ECO:0007669"/>
    <property type="project" value="TreeGrafter"/>
</dbReference>
<dbReference type="STRING" id="8022.A0A060WRS4"/>
<evidence type="ECO:0000256" key="8">
    <source>
        <dbReference type="ARBA" id="ARBA00023180"/>
    </source>
</evidence>
<dbReference type="GO" id="GO:0007411">
    <property type="term" value="P:axon guidance"/>
    <property type="evidence" value="ECO:0007669"/>
    <property type="project" value="TreeGrafter"/>
</dbReference>
<dbReference type="GO" id="GO:0007420">
    <property type="term" value="P:brain development"/>
    <property type="evidence" value="ECO:0007669"/>
    <property type="project" value="TreeGrafter"/>
</dbReference>
<dbReference type="InterPro" id="IPR003598">
    <property type="entry name" value="Ig_sub2"/>
</dbReference>
<dbReference type="InterPro" id="IPR007110">
    <property type="entry name" value="Ig-like_dom"/>
</dbReference>
<keyword evidence="9" id="KW-0449">Lipoprotein</keyword>
<gene>
    <name evidence="12" type="ORF">GSONMT00049402001</name>
</gene>
<name>A0A060WRS4_ONCMY</name>
<dbReference type="PaxDb" id="8022-A0A060WRS4"/>
<evidence type="ECO:0000256" key="3">
    <source>
        <dbReference type="ARBA" id="ARBA00022729"/>
    </source>
</evidence>
<evidence type="ECO:0000313" key="12">
    <source>
        <dbReference type="EMBL" id="CDQ69861.1"/>
    </source>
</evidence>
<dbReference type="AlphaFoldDB" id="A0A060WRS4"/>
<evidence type="ECO:0000256" key="9">
    <source>
        <dbReference type="ARBA" id="ARBA00023288"/>
    </source>
</evidence>
<organism evidence="12 13">
    <name type="scientific">Oncorhynchus mykiss</name>
    <name type="common">Rainbow trout</name>
    <name type="synonym">Salmo gairdneri</name>
    <dbReference type="NCBI Taxonomy" id="8022"/>
    <lineage>
        <taxon>Eukaryota</taxon>
        <taxon>Metazoa</taxon>
        <taxon>Chordata</taxon>
        <taxon>Craniata</taxon>
        <taxon>Vertebrata</taxon>
        <taxon>Euteleostomi</taxon>
        <taxon>Actinopterygii</taxon>
        <taxon>Neopterygii</taxon>
        <taxon>Teleostei</taxon>
        <taxon>Protacanthopterygii</taxon>
        <taxon>Salmoniformes</taxon>
        <taxon>Salmonidae</taxon>
        <taxon>Salmoninae</taxon>
        <taxon>Oncorhynchus</taxon>
    </lineage>
</organism>
<feature type="signal peptide" evidence="10">
    <location>
        <begin position="1"/>
        <end position="18"/>
    </location>
</feature>
<evidence type="ECO:0000256" key="4">
    <source>
        <dbReference type="ARBA" id="ARBA00022737"/>
    </source>
</evidence>
<keyword evidence="7" id="KW-1015">Disulfide bond</keyword>
<evidence type="ECO:0000256" key="5">
    <source>
        <dbReference type="ARBA" id="ARBA00022889"/>
    </source>
</evidence>
<dbReference type="EMBL" id="FR904687">
    <property type="protein sequence ID" value="CDQ69861.1"/>
    <property type="molecule type" value="Genomic_DNA"/>
</dbReference>
<dbReference type="Proteomes" id="UP000193380">
    <property type="component" value="Unassembled WGS sequence"/>
</dbReference>
<keyword evidence="5" id="KW-0130">Cell adhesion</keyword>
<evidence type="ECO:0000256" key="2">
    <source>
        <dbReference type="ARBA" id="ARBA00022475"/>
    </source>
</evidence>
<reference evidence="12" key="1">
    <citation type="journal article" date="2014" name="Nat. Commun.">
        <title>The rainbow trout genome provides novel insights into evolution after whole-genome duplication in vertebrates.</title>
        <authorList>
            <person name="Berthelot C."/>
            <person name="Brunet F."/>
            <person name="Chalopin D."/>
            <person name="Juanchich A."/>
            <person name="Bernard M."/>
            <person name="Noel B."/>
            <person name="Bento P."/>
            <person name="Da Silva C."/>
            <person name="Labadie K."/>
            <person name="Alberti A."/>
            <person name="Aury J.M."/>
            <person name="Louis A."/>
            <person name="Dehais P."/>
            <person name="Bardou P."/>
            <person name="Montfort J."/>
            <person name="Klopp C."/>
            <person name="Cabau C."/>
            <person name="Gaspin C."/>
            <person name="Thorgaard G.H."/>
            <person name="Boussaha M."/>
            <person name="Quillet E."/>
            <person name="Guyomard R."/>
            <person name="Galiana D."/>
            <person name="Bobe J."/>
            <person name="Volff J.N."/>
            <person name="Genet C."/>
            <person name="Wincker P."/>
            <person name="Jaillon O."/>
            <person name="Roest Crollius H."/>
            <person name="Guiguen Y."/>
        </authorList>
    </citation>
    <scope>NUCLEOTIDE SEQUENCE [LARGE SCALE GENOMIC DNA]</scope>
</reference>